<dbReference type="VEuPathDB" id="GiardiaDB:GL50581_4294"/>
<dbReference type="OrthoDB" id="10253545at2759"/>
<dbReference type="EMBL" id="ACGJ01002925">
    <property type="protein sequence ID" value="EES98471.1"/>
    <property type="molecule type" value="Genomic_DNA"/>
</dbReference>
<sequence>MANFVLRVYKELRSFVQSVHIYTNVFLDKIANVLYPYMWSLDTRIRSLAHVPKHIFFTGGLSNHNASKRASNSHRLSTILAAAIDGGVKLFTLYSSHELWHFEEINTLLLSLTNELKRLGYTPFISLAVKTVDTQLFKTGLESAESDDESEGLLTPLNILLLSPAARPGNFSRADAIVQLLDFRNSHGSYISHLAQYAGKDYSYNNMVEGFHGLAMDTSGHFIGYPDLYLSFSRYRIPQVHNCMPWMLRRAMIFMCPPIRRYNVHSFWRDLVKYNKAQQRRADIIKNLD</sequence>
<comment type="caution">
    <text evidence="1">The sequence shown here is derived from an EMBL/GenBank/DDBJ whole genome shotgun (WGS) entry which is preliminary data.</text>
</comment>
<proteinExistence type="predicted"/>
<dbReference type="AlphaFoldDB" id="C6LZR1"/>
<protein>
    <submittedName>
        <fullName evidence="1">Uncharacterized protein</fullName>
    </submittedName>
</protein>
<evidence type="ECO:0000313" key="1">
    <source>
        <dbReference type="EMBL" id="EES98471.1"/>
    </source>
</evidence>
<organism evidence="1 2">
    <name type="scientific">Giardia intestinalis (strain ATCC 50581 / GS clone H7)</name>
    <name type="common">Giardia lamblia</name>
    <dbReference type="NCBI Taxonomy" id="598745"/>
    <lineage>
        <taxon>Eukaryota</taxon>
        <taxon>Metamonada</taxon>
        <taxon>Diplomonadida</taxon>
        <taxon>Hexamitidae</taxon>
        <taxon>Giardiinae</taxon>
        <taxon>Giardia</taxon>
    </lineage>
</organism>
<dbReference type="OMA" id="SHELWHF"/>
<name>C6LZR1_GIAIB</name>
<reference evidence="1 2" key="1">
    <citation type="journal article" date="2009" name="PLoS Pathog.">
        <title>Draft genome sequencing of giardia intestinalis assemblage B isolate GS: is human giardiasis caused by two different species?</title>
        <authorList>
            <person name="Franzen O."/>
            <person name="Jerlstrom-Hultqvist J."/>
            <person name="Castro E."/>
            <person name="Sherwood E."/>
            <person name="Ankarklev J."/>
            <person name="Reiner D.S."/>
            <person name="Palm D."/>
            <person name="Andersson J.O."/>
            <person name="Andersson B."/>
            <person name="Svard S.G."/>
        </authorList>
    </citation>
    <scope>NUCLEOTIDE SEQUENCE [LARGE SCALE GENOMIC DNA]</scope>
    <source>
        <strain evidence="2">ATCC 50581 / GS clone H7</strain>
    </source>
</reference>
<gene>
    <name evidence="1" type="ORF">GL50581_4294</name>
</gene>
<evidence type="ECO:0000313" key="2">
    <source>
        <dbReference type="Proteomes" id="UP000002488"/>
    </source>
</evidence>
<dbReference type="Proteomes" id="UP000002488">
    <property type="component" value="Unassembled WGS sequence"/>
</dbReference>
<accession>C6LZR1</accession>